<evidence type="ECO:0000313" key="2">
    <source>
        <dbReference type="Proteomes" id="UP000331127"/>
    </source>
</evidence>
<evidence type="ECO:0008006" key="3">
    <source>
        <dbReference type="Google" id="ProtNLM"/>
    </source>
</evidence>
<reference evidence="1 2" key="1">
    <citation type="submission" date="2019-10" db="EMBL/GenBank/DDBJ databases">
        <title>Whole genome shotgun sequence of Acrocarpospora macrocephala NBRC 16266.</title>
        <authorList>
            <person name="Ichikawa N."/>
            <person name="Kimura A."/>
            <person name="Kitahashi Y."/>
            <person name="Komaki H."/>
            <person name="Oguchi A."/>
        </authorList>
    </citation>
    <scope>NUCLEOTIDE SEQUENCE [LARGE SCALE GENOMIC DNA]</scope>
    <source>
        <strain evidence="1 2">NBRC 16266</strain>
    </source>
</reference>
<evidence type="ECO:0000313" key="1">
    <source>
        <dbReference type="EMBL" id="GES09581.1"/>
    </source>
</evidence>
<keyword evidence="2" id="KW-1185">Reference proteome</keyword>
<gene>
    <name evidence="1" type="ORF">Amac_031770</name>
</gene>
<name>A0A5M3WQM0_9ACTN</name>
<dbReference type="AlphaFoldDB" id="A0A5M3WQM0"/>
<sequence length="236" mass="24432">MIVSTALCPSPPLLVRDLSGADPAAVELRQACATAVAMLIATAPDMIAVVGSADRTQTWPADAELDISAYGGPPRPRVGRPAPLAVGLGALLLDEGGYTGPRLLQSVGHDEPLSACVELAAEVSASAARVGLLVMADGTARRTLKAPGYLDERAVPFDAEIQRAVSTGDLTALHGLDQTLARELMVTGWSALQVLAGTFCDREPDTKVLYADASFGVGYLVAVVMAAKEDPTEPGR</sequence>
<comment type="caution">
    <text evidence="1">The sequence shown here is derived from an EMBL/GenBank/DDBJ whole genome shotgun (WGS) entry which is preliminary data.</text>
</comment>
<accession>A0A5M3WQM0</accession>
<organism evidence="1 2">
    <name type="scientific">Acrocarpospora macrocephala</name>
    <dbReference type="NCBI Taxonomy" id="150177"/>
    <lineage>
        <taxon>Bacteria</taxon>
        <taxon>Bacillati</taxon>
        <taxon>Actinomycetota</taxon>
        <taxon>Actinomycetes</taxon>
        <taxon>Streptosporangiales</taxon>
        <taxon>Streptosporangiaceae</taxon>
        <taxon>Acrocarpospora</taxon>
    </lineage>
</organism>
<dbReference type="Proteomes" id="UP000331127">
    <property type="component" value="Unassembled WGS sequence"/>
</dbReference>
<dbReference type="Gene3D" id="3.40.830.10">
    <property type="entry name" value="LigB-like"/>
    <property type="match status" value="1"/>
</dbReference>
<proteinExistence type="predicted"/>
<protein>
    <recommendedName>
        <fullName evidence="3">Extradiol ring-cleavage dioxygenase class III enzyme subunit B domain-containing protein</fullName>
    </recommendedName>
</protein>
<dbReference type="EMBL" id="BLAE01000016">
    <property type="protein sequence ID" value="GES09581.1"/>
    <property type="molecule type" value="Genomic_DNA"/>
</dbReference>